<protein>
    <submittedName>
        <fullName evidence="1">Uncharacterized protein</fullName>
    </submittedName>
</protein>
<name>A0AAW1EH44_ZOAVI</name>
<evidence type="ECO:0000313" key="2">
    <source>
        <dbReference type="Proteomes" id="UP001488805"/>
    </source>
</evidence>
<sequence length="72" mass="9011">MGRSDETWKWRQTEWWLYYVAVSLKACDKHRSHRQFDTFPAYILYRYHSRGTRLDTFFTYDELPHTKKQDDM</sequence>
<dbReference type="Proteomes" id="UP001488805">
    <property type="component" value="Unassembled WGS sequence"/>
</dbReference>
<reference evidence="1 2" key="1">
    <citation type="journal article" date="2024" name="Genome Biol. Evol.">
        <title>Chromosome-level genome assembly of the viviparous eelpout Zoarces viviparus.</title>
        <authorList>
            <person name="Fuhrmann N."/>
            <person name="Brasseur M.V."/>
            <person name="Bakowski C.E."/>
            <person name="Podsiadlowski L."/>
            <person name="Prost S."/>
            <person name="Krehenwinkel H."/>
            <person name="Mayer C."/>
        </authorList>
    </citation>
    <scope>NUCLEOTIDE SEQUENCE [LARGE SCALE GENOMIC DNA]</scope>
    <source>
        <strain evidence="1">NO-MEL_2022_Ind0_liver</strain>
    </source>
</reference>
<keyword evidence="2" id="KW-1185">Reference proteome</keyword>
<comment type="caution">
    <text evidence="1">The sequence shown here is derived from an EMBL/GenBank/DDBJ whole genome shotgun (WGS) entry which is preliminary data.</text>
</comment>
<proteinExistence type="predicted"/>
<evidence type="ECO:0000313" key="1">
    <source>
        <dbReference type="EMBL" id="KAK9521130.1"/>
    </source>
</evidence>
<gene>
    <name evidence="1" type="ORF">VZT92_020963</name>
</gene>
<organism evidence="1 2">
    <name type="scientific">Zoarces viviparus</name>
    <name type="common">Viviparous eelpout</name>
    <name type="synonym">Blennius viviparus</name>
    <dbReference type="NCBI Taxonomy" id="48416"/>
    <lineage>
        <taxon>Eukaryota</taxon>
        <taxon>Metazoa</taxon>
        <taxon>Chordata</taxon>
        <taxon>Craniata</taxon>
        <taxon>Vertebrata</taxon>
        <taxon>Euteleostomi</taxon>
        <taxon>Actinopterygii</taxon>
        <taxon>Neopterygii</taxon>
        <taxon>Teleostei</taxon>
        <taxon>Neoteleostei</taxon>
        <taxon>Acanthomorphata</taxon>
        <taxon>Eupercaria</taxon>
        <taxon>Perciformes</taxon>
        <taxon>Cottioidei</taxon>
        <taxon>Zoarcales</taxon>
        <taxon>Zoarcidae</taxon>
        <taxon>Zoarcinae</taxon>
        <taxon>Zoarces</taxon>
    </lineage>
</organism>
<dbReference type="AlphaFoldDB" id="A0AAW1EH44"/>
<dbReference type="EMBL" id="JBCEZU010000329">
    <property type="protein sequence ID" value="KAK9521130.1"/>
    <property type="molecule type" value="Genomic_DNA"/>
</dbReference>
<accession>A0AAW1EH44</accession>